<sequence length="112" mass="12912">MSYSTTTLKKQRLIRMVKNKEAHIRKLKRICKLKANNIKSLTNLEESPVVKNLFKGMSSTTADFLISQLRCARRAPHGRRWTTQEKIISLALLKKKPKMLQPFNKNCGSSIK</sequence>
<dbReference type="AlphaFoldDB" id="V5GER1"/>
<name>V5GER1_ANOGL</name>
<proteinExistence type="predicted"/>
<feature type="non-terminal residue" evidence="1">
    <location>
        <position position="112"/>
    </location>
</feature>
<dbReference type="EMBL" id="GALX01008294">
    <property type="protein sequence ID" value="JAB60172.1"/>
    <property type="molecule type" value="Transcribed_RNA"/>
</dbReference>
<protein>
    <submittedName>
        <fullName evidence="1">Uncharacterized protein</fullName>
    </submittedName>
</protein>
<accession>V5GER1</accession>
<evidence type="ECO:0000313" key="1">
    <source>
        <dbReference type="EMBL" id="JAB60172.1"/>
    </source>
</evidence>
<organism evidence="1">
    <name type="scientific">Anoplophora glabripennis</name>
    <name type="common">Asian longhorn beetle</name>
    <name type="synonym">Anoplophora nobilis</name>
    <dbReference type="NCBI Taxonomy" id="217634"/>
    <lineage>
        <taxon>Eukaryota</taxon>
        <taxon>Metazoa</taxon>
        <taxon>Ecdysozoa</taxon>
        <taxon>Arthropoda</taxon>
        <taxon>Hexapoda</taxon>
        <taxon>Insecta</taxon>
        <taxon>Pterygota</taxon>
        <taxon>Neoptera</taxon>
        <taxon>Endopterygota</taxon>
        <taxon>Coleoptera</taxon>
        <taxon>Polyphaga</taxon>
        <taxon>Cucujiformia</taxon>
        <taxon>Chrysomeloidea</taxon>
        <taxon>Cerambycidae</taxon>
        <taxon>Lamiinae</taxon>
        <taxon>Lamiini</taxon>
        <taxon>Anoplophora</taxon>
    </lineage>
</organism>
<reference evidence="1" key="1">
    <citation type="submission" date="2013-07" db="EMBL/GenBank/DDBJ databases">
        <title>Midgut Transcriptome Profiling of Anoplphora glabripennis, a Lignocellulose Degrading, Wood-Boring Cerambycid.</title>
        <authorList>
            <person name="Scully E.D."/>
            <person name="Hoover K."/>
            <person name="Carlson J.E."/>
            <person name="Tien M."/>
            <person name="Geib S.M."/>
        </authorList>
    </citation>
    <scope>NUCLEOTIDE SEQUENCE</scope>
</reference>